<dbReference type="SUPFAM" id="SSF55073">
    <property type="entry name" value="Nucleotide cyclase"/>
    <property type="match status" value="1"/>
</dbReference>
<dbReference type="Gene3D" id="3.30.450.20">
    <property type="entry name" value="PAS domain"/>
    <property type="match status" value="3"/>
</dbReference>
<dbReference type="CDD" id="cd01948">
    <property type="entry name" value="EAL"/>
    <property type="match status" value="1"/>
</dbReference>
<name>A0A848KAF7_9NOCA</name>
<evidence type="ECO:0000259" key="2">
    <source>
        <dbReference type="PROSITE" id="PS50883"/>
    </source>
</evidence>
<dbReference type="PANTHER" id="PTHR44757:SF2">
    <property type="entry name" value="BIOFILM ARCHITECTURE MAINTENANCE PROTEIN MBAA"/>
    <property type="match status" value="1"/>
</dbReference>
<keyword evidence="5" id="KW-1185">Reference proteome</keyword>
<dbReference type="AlphaFoldDB" id="A0A848KAF7"/>
<dbReference type="PROSITE" id="PS50883">
    <property type="entry name" value="EAL"/>
    <property type="match status" value="1"/>
</dbReference>
<evidence type="ECO:0000259" key="3">
    <source>
        <dbReference type="PROSITE" id="PS50887"/>
    </source>
</evidence>
<proteinExistence type="predicted"/>
<feature type="domain" description="PAS" evidence="1">
    <location>
        <begin position="257"/>
        <end position="293"/>
    </location>
</feature>
<evidence type="ECO:0000259" key="1">
    <source>
        <dbReference type="PROSITE" id="PS50112"/>
    </source>
</evidence>
<gene>
    <name evidence="4" type="ORF">FGL95_05270</name>
</gene>
<reference evidence="4 5" key="2">
    <citation type="submission" date="2020-06" db="EMBL/GenBank/DDBJ databases">
        <title>Antribacter stalactiti gen. nov., sp. nov., a new member of the family Nacardiaceae isolated from a cave.</title>
        <authorList>
            <person name="Kim I.S."/>
        </authorList>
    </citation>
    <scope>NUCLEOTIDE SEQUENCE [LARGE SCALE GENOMIC DNA]</scope>
    <source>
        <strain evidence="4 5">YC2-7</strain>
    </source>
</reference>
<dbReference type="Pfam" id="PF00990">
    <property type="entry name" value="GGDEF"/>
    <property type="match status" value="1"/>
</dbReference>
<dbReference type="PROSITE" id="PS50112">
    <property type="entry name" value="PAS"/>
    <property type="match status" value="2"/>
</dbReference>
<dbReference type="SMART" id="SM00091">
    <property type="entry name" value="PAS"/>
    <property type="match status" value="3"/>
</dbReference>
<dbReference type="SUPFAM" id="SSF55785">
    <property type="entry name" value="PYP-like sensor domain (PAS domain)"/>
    <property type="match status" value="3"/>
</dbReference>
<dbReference type="GO" id="GO:0006355">
    <property type="term" value="P:regulation of DNA-templated transcription"/>
    <property type="evidence" value="ECO:0007669"/>
    <property type="project" value="InterPro"/>
</dbReference>
<dbReference type="PANTHER" id="PTHR44757">
    <property type="entry name" value="DIGUANYLATE CYCLASE DGCP"/>
    <property type="match status" value="1"/>
</dbReference>
<feature type="domain" description="EAL" evidence="2">
    <location>
        <begin position="557"/>
        <end position="811"/>
    </location>
</feature>
<dbReference type="InterPro" id="IPR052155">
    <property type="entry name" value="Biofilm_reg_signaling"/>
</dbReference>
<dbReference type="SUPFAM" id="SSF141868">
    <property type="entry name" value="EAL domain-like"/>
    <property type="match status" value="1"/>
</dbReference>
<comment type="caution">
    <text evidence="4">The sequence shown here is derived from an EMBL/GenBank/DDBJ whole genome shotgun (WGS) entry which is preliminary data.</text>
</comment>
<dbReference type="InterPro" id="IPR000160">
    <property type="entry name" value="GGDEF_dom"/>
</dbReference>
<dbReference type="Proteomes" id="UP000535543">
    <property type="component" value="Unassembled WGS sequence"/>
</dbReference>
<dbReference type="Gene3D" id="3.30.70.270">
    <property type="match status" value="1"/>
</dbReference>
<dbReference type="Pfam" id="PF13426">
    <property type="entry name" value="PAS_9"/>
    <property type="match status" value="1"/>
</dbReference>
<dbReference type="Gene3D" id="3.20.20.450">
    <property type="entry name" value="EAL domain"/>
    <property type="match status" value="1"/>
</dbReference>
<dbReference type="InterPro" id="IPR000014">
    <property type="entry name" value="PAS"/>
</dbReference>
<reference evidence="4 5" key="1">
    <citation type="submission" date="2019-05" db="EMBL/GenBank/DDBJ databases">
        <authorList>
            <person name="Lee S.D."/>
        </authorList>
    </citation>
    <scope>NUCLEOTIDE SEQUENCE [LARGE SCALE GENOMIC DNA]</scope>
    <source>
        <strain evidence="4 5">YC2-7</strain>
    </source>
</reference>
<dbReference type="RefSeq" id="WP_169585099.1">
    <property type="nucleotide sequence ID" value="NZ_VCQU01000001.1"/>
</dbReference>
<dbReference type="InterPro" id="IPR035919">
    <property type="entry name" value="EAL_sf"/>
</dbReference>
<dbReference type="PROSITE" id="PS50887">
    <property type="entry name" value="GGDEF"/>
    <property type="match status" value="1"/>
</dbReference>
<evidence type="ECO:0000313" key="5">
    <source>
        <dbReference type="Proteomes" id="UP000535543"/>
    </source>
</evidence>
<dbReference type="EMBL" id="VCQU01000001">
    <property type="protein sequence ID" value="NMN94448.1"/>
    <property type="molecule type" value="Genomic_DNA"/>
</dbReference>
<dbReference type="Pfam" id="PF00563">
    <property type="entry name" value="EAL"/>
    <property type="match status" value="1"/>
</dbReference>
<accession>A0A848KAF7</accession>
<dbReference type="SMART" id="SM00267">
    <property type="entry name" value="GGDEF"/>
    <property type="match status" value="1"/>
</dbReference>
<dbReference type="CDD" id="cd01949">
    <property type="entry name" value="GGDEF"/>
    <property type="match status" value="1"/>
</dbReference>
<sequence length="818" mass="87297">MQDHISPIVVPAEVSGLPAGTVAESRALADLAERYQLLVELSPDAIVVHEGGRIVYINPAGVRFSRAPSRAYVIGRPITDFVAPETIPDMVQRLVKLTSPGSATEPADAVMLRADGETVVMEVVSVRTVWEGRPAFQVIMRDKSVQKAAEEAVRSKAALVENVSDAIIAVSGDGLVQSWNPAAERVYGRSGAEAEGRAVGELVGATLDPAAIVAQGGVIETTHYRADGAAVEVRVSAAEMAGGYVLVCADETIRRRAEQRFGTVVASMHEGVVVVDGNGVVESANPAAVRMFGGAIVGIAVTRLALCDSEGHAVAEGEQPIAKTLATGESVTRQILRLDPGGRNLWLSVSCRQLDPGETHSAVVMSFADITEQTIAGERLRYDATHDALTGLANRATIVSLLDAVLAEKDRTALIAVHFIDVDRFKIINDSLGHSTGDEVLRIAGDRLRRSVRLDDVVGRLGGDEFVVVTTSARNHDGIRAQAERLRRTMSEPITLLGGQQLNVDASIGIVAAAPDDTRASADLLRDADIAMYQAKTSGRARCVFFSVELREKLQRKLQLEQDLRAAPDLGQLSVAYQPIVELRTNETVGVEALARWLHPVLGTVPPVEFIPLAEQSDLINTIGAYVMSEATREVAGRRRVDGRQLQLAVNISARQTDDPGLVEHVRDALAVSGFPAQSLCVEITESTLMNDPEATGRTLDALRRLGVRLAIDDFGTGYSSLAQLQRLPLDILKIGQPFVAELGSSTDAEAIVTSIIAMGHATGLTVVAEGVETPEQLDVLARLGCDQAQGYFLGRPGHADDLTVEVSPDPVRAVDVR</sequence>
<dbReference type="InterPro" id="IPR013767">
    <property type="entry name" value="PAS_fold"/>
</dbReference>
<dbReference type="InterPro" id="IPR035965">
    <property type="entry name" value="PAS-like_dom_sf"/>
</dbReference>
<dbReference type="CDD" id="cd00130">
    <property type="entry name" value="PAS"/>
    <property type="match status" value="2"/>
</dbReference>
<dbReference type="InterPro" id="IPR001633">
    <property type="entry name" value="EAL_dom"/>
</dbReference>
<dbReference type="NCBIfam" id="TIGR00254">
    <property type="entry name" value="GGDEF"/>
    <property type="match status" value="1"/>
</dbReference>
<dbReference type="SMART" id="SM00052">
    <property type="entry name" value="EAL"/>
    <property type="match status" value="1"/>
</dbReference>
<organism evidence="4 5">
    <name type="scientific">Antrihabitans stalactiti</name>
    <dbReference type="NCBI Taxonomy" id="2584121"/>
    <lineage>
        <taxon>Bacteria</taxon>
        <taxon>Bacillati</taxon>
        <taxon>Actinomycetota</taxon>
        <taxon>Actinomycetes</taxon>
        <taxon>Mycobacteriales</taxon>
        <taxon>Nocardiaceae</taxon>
        <taxon>Antrihabitans</taxon>
    </lineage>
</organism>
<dbReference type="NCBIfam" id="TIGR00229">
    <property type="entry name" value="sensory_box"/>
    <property type="match status" value="3"/>
</dbReference>
<evidence type="ECO:0000313" key="4">
    <source>
        <dbReference type="EMBL" id="NMN94448.1"/>
    </source>
</evidence>
<dbReference type="InterPro" id="IPR029787">
    <property type="entry name" value="Nucleotide_cyclase"/>
</dbReference>
<feature type="domain" description="GGDEF" evidence="3">
    <location>
        <begin position="413"/>
        <end position="548"/>
    </location>
</feature>
<protein>
    <submittedName>
        <fullName evidence="4">EAL domain-containing protein</fullName>
    </submittedName>
</protein>
<dbReference type="InterPro" id="IPR043128">
    <property type="entry name" value="Rev_trsase/Diguanyl_cyclase"/>
</dbReference>
<dbReference type="Pfam" id="PF00989">
    <property type="entry name" value="PAS"/>
    <property type="match status" value="2"/>
</dbReference>
<feature type="domain" description="PAS" evidence="1">
    <location>
        <begin position="159"/>
        <end position="203"/>
    </location>
</feature>